<dbReference type="GO" id="GO:0051607">
    <property type="term" value="P:defense response to virus"/>
    <property type="evidence" value="ECO:0000318"/>
    <property type="project" value="GO_Central"/>
</dbReference>
<feature type="compositionally biased region" description="Basic and acidic residues" evidence="2">
    <location>
        <begin position="602"/>
        <end position="622"/>
    </location>
</feature>
<dbReference type="CDD" id="cd01670">
    <property type="entry name" value="Death"/>
    <property type="match status" value="1"/>
</dbReference>
<evidence type="ECO:0000313" key="4">
    <source>
        <dbReference type="Proteomes" id="UP000001554"/>
    </source>
</evidence>
<protein>
    <submittedName>
        <fullName evidence="5">Deoxynucleoside triphosphate triphosphohydrolase SAMHD1-like isoform X1</fullName>
    </submittedName>
</protein>
<feature type="domain" description="Death" evidence="3">
    <location>
        <begin position="632"/>
        <end position="716"/>
    </location>
</feature>
<evidence type="ECO:0000256" key="2">
    <source>
        <dbReference type="SAM" id="MobiDB-lite"/>
    </source>
</evidence>
<dbReference type="PANTHER" id="PTHR11373">
    <property type="entry name" value="DEOXYNUCLEOSIDE TRIPHOSPHATE TRIPHOSPHOHYDROLASE"/>
    <property type="match status" value="1"/>
</dbReference>
<dbReference type="GeneID" id="118405098"/>
<dbReference type="InterPro" id="IPR050135">
    <property type="entry name" value="dGTPase-like"/>
</dbReference>
<dbReference type="SUPFAM" id="SSF109604">
    <property type="entry name" value="HD-domain/PDEase-like"/>
    <property type="match status" value="1"/>
</dbReference>
<dbReference type="Gene3D" id="3.30.70.2760">
    <property type="match status" value="1"/>
</dbReference>
<dbReference type="InterPro" id="IPR003607">
    <property type="entry name" value="HD/PDEase_dom"/>
</dbReference>
<organism evidence="4 5">
    <name type="scientific">Branchiostoma floridae</name>
    <name type="common">Florida lancelet</name>
    <name type="synonym">Amphioxus</name>
    <dbReference type="NCBI Taxonomy" id="7739"/>
    <lineage>
        <taxon>Eukaryota</taxon>
        <taxon>Metazoa</taxon>
        <taxon>Chordata</taxon>
        <taxon>Cephalochordata</taxon>
        <taxon>Leptocardii</taxon>
        <taxon>Amphioxiformes</taxon>
        <taxon>Branchiostomatidae</taxon>
        <taxon>Branchiostoma</taxon>
    </lineage>
</organism>
<dbReference type="KEGG" id="bfo:118405098"/>
<dbReference type="AlphaFoldDB" id="A0A9J7HN98"/>
<dbReference type="GO" id="GO:0008832">
    <property type="term" value="F:dGTPase activity"/>
    <property type="evidence" value="ECO:0000318"/>
    <property type="project" value="GO_Central"/>
</dbReference>
<dbReference type="InterPro" id="IPR000488">
    <property type="entry name" value="Death_dom"/>
</dbReference>
<reference evidence="4" key="1">
    <citation type="journal article" date="2020" name="Nat. Ecol. Evol.">
        <title>Deeply conserved synteny resolves early events in vertebrate evolution.</title>
        <authorList>
            <person name="Simakov O."/>
            <person name="Marletaz F."/>
            <person name="Yue J.X."/>
            <person name="O'Connell B."/>
            <person name="Jenkins J."/>
            <person name="Brandt A."/>
            <person name="Calef R."/>
            <person name="Tung C.H."/>
            <person name="Huang T.K."/>
            <person name="Schmutz J."/>
            <person name="Satoh N."/>
            <person name="Yu J.K."/>
            <person name="Putnam N.H."/>
            <person name="Green R.E."/>
            <person name="Rokhsar D.S."/>
        </authorList>
    </citation>
    <scope>NUCLEOTIDE SEQUENCE [LARGE SCALE GENOMIC DNA]</scope>
    <source>
        <strain evidence="4">S238N-H82</strain>
    </source>
</reference>
<dbReference type="GO" id="GO:0005634">
    <property type="term" value="C:nucleus"/>
    <property type="evidence" value="ECO:0000318"/>
    <property type="project" value="GO_Central"/>
</dbReference>
<dbReference type="InterPro" id="IPR011029">
    <property type="entry name" value="DEATH-like_dom_sf"/>
</dbReference>
<comment type="similarity">
    <text evidence="1">Belongs to the SAMHD1 family.</text>
</comment>
<gene>
    <name evidence="5" type="primary">LOC118405098</name>
</gene>
<evidence type="ECO:0000256" key="1">
    <source>
        <dbReference type="ARBA" id="ARBA00005776"/>
    </source>
</evidence>
<dbReference type="SUPFAM" id="SSF47986">
    <property type="entry name" value="DEATH domain"/>
    <property type="match status" value="1"/>
</dbReference>
<name>A0A9J7HN98_BRAFL</name>
<dbReference type="OrthoDB" id="9991235at2759"/>
<sequence length="723" mass="83697">MSFARILAIWNQKSSPVCCWISKIYVTVNGAENAGTLNIFVLESPPELLRMALGPLTIETEPVEEEPLLKVFNDPIHGSIELPAICVAIIDTPEFQRLRHIKQLGLTCLVYPTAVHTRFDHSIGVCHLADEMVQALRKRHGPKDSRPIDITEEEHLCVMIAGLCRDLGFGPFSHLFDQRFMRNKEKDYTPGAMSAKIFGEICKKPRIEKLLQENNLEKEIKFIQELIDPPPGLWEKDSTRTAYKTRWFCEGRGEDKSYLYLIVKNTLNGIDVAKWDYCARDCHFLGIPNSFDHQRLLKFSRVLEWGGRSEICFKFKEAFNLYNLYRMRHVLHMRAYQHSAKNAAEIMFSEALEEVDKSLTIARKDTGLNMLFGEGNLSGRVDNVHDFLSLTDDIYRRILLCPPHPDIDSARAILQKIDERQLYKLVVEATYSAKVKEDEISLSAWKALGIQNLDSHERLAFIETVYFDYGVNREEPLRNVHFFTKCEPNVPFFLRKEQEPRVLPENMLERKIRVYCKSTETSCRDNIHEGLMQWWTEQYQSGAILSTPPNVICPSTPASSQKTSPDFKANVHKREPHLEENRAKRHLSRDLEDLPSTSQQSRRSERIAKKMRTEEQHSEPTKDTTTIQEEALKKSFHVVVENARDNWKEIGRRLQFTETDINSIDQKERGDCTECMRTVLHRWTAREGKRATIFRLMEALKAARNVDVMEKVSDIANELELKE</sequence>
<dbReference type="GO" id="GO:0045088">
    <property type="term" value="P:regulation of innate immune response"/>
    <property type="evidence" value="ECO:0000318"/>
    <property type="project" value="GO_Central"/>
</dbReference>
<dbReference type="Pfam" id="PF00531">
    <property type="entry name" value="Death"/>
    <property type="match status" value="1"/>
</dbReference>
<dbReference type="Proteomes" id="UP000001554">
    <property type="component" value="Chromosome 17"/>
</dbReference>
<dbReference type="OMA" id="DGRYEIC"/>
<keyword evidence="4" id="KW-1185">Reference proteome</keyword>
<feature type="compositionally biased region" description="Basic and acidic residues" evidence="2">
    <location>
        <begin position="572"/>
        <end position="592"/>
    </location>
</feature>
<dbReference type="GO" id="GO:0006203">
    <property type="term" value="P:dGTP catabolic process"/>
    <property type="evidence" value="ECO:0000318"/>
    <property type="project" value="GO_Central"/>
</dbReference>
<dbReference type="PROSITE" id="PS50017">
    <property type="entry name" value="DEATH_DOMAIN"/>
    <property type="match status" value="1"/>
</dbReference>
<dbReference type="FunFam" id="1.10.533.10:FF:000099">
    <property type="entry name" value="Uncharacterized protein"/>
    <property type="match status" value="1"/>
</dbReference>
<dbReference type="CDD" id="cd00077">
    <property type="entry name" value="HDc"/>
    <property type="match status" value="1"/>
</dbReference>
<dbReference type="Gene3D" id="1.10.3210.10">
    <property type="entry name" value="Hypothetical protein af1432"/>
    <property type="match status" value="1"/>
</dbReference>
<accession>A0A9J7HN98</accession>
<dbReference type="SMART" id="SM00005">
    <property type="entry name" value="DEATH"/>
    <property type="match status" value="1"/>
</dbReference>
<proteinExistence type="inferred from homology"/>
<feature type="region of interest" description="Disordered" evidence="2">
    <location>
        <begin position="550"/>
        <end position="627"/>
    </location>
</feature>
<dbReference type="Gene3D" id="1.10.533.10">
    <property type="entry name" value="Death Domain, Fas"/>
    <property type="match status" value="1"/>
</dbReference>
<evidence type="ECO:0000259" key="3">
    <source>
        <dbReference type="PROSITE" id="PS50017"/>
    </source>
</evidence>
<reference evidence="5" key="2">
    <citation type="submission" date="2025-08" db="UniProtKB">
        <authorList>
            <consortium name="RefSeq"/>
        </authorList>
    </citation>
    <scope>IDENTIFICATION</scope>
    <source>
        <strain evidence="5">S238N-H82</strain>
        <tissue evidence="5">Testes</tissue>
    </source>
</reference>
<dbReference type="PANTHER" id="PTHR11373:SF4">
    <property type="entry name" value="DEOXYNUCLEOSIDE TRIPHOSPHATE TRIPHOSPHOHYDROLASE SAMHD1"/>
    <property type="match status" value="1"/>
</dbReference>
<dbReference type="GO" id="GO:0007165">
    <property type="term" value="P:signal transduction"/>
    <property type="evidence" value="ECO:0007669"/>
    <property type="project" value="InterPro"/>
</dbReference>
<evidence type="ECO:0000313" key="5">
    <source>
        <dbReference type="RefSeq" id="XP_035660392.1"/>
    </source>
</evidence>
<dbReference type="RefSeq" id="XP_035660392.1">
    <property type="nucleotide sequence ID" value="XM_035804499.1"/>
</dbReference>